<feature type="domain" description="XdhC- CoxI" evidence="1">
    <location>
        <begin position="15"/>
        <end position="79"/>
    </location>
</feature>
<dbReference type="Proteomes" id="UP000673394">
    <property type="component" value="Unassembled WGS sequence"/>
</dbReference>
<comment type="caution">
    <text evidence="3">The sequence shown here is derived from an EMBL/GenBank/DDBJ whole genome shotgun (WGS) entry which is preliminary data.</text>
</comment>
<dbReference type="InterPro" id="IPR003777">
    <property type="entry name" value="XdhC_CoxI"/>
</dbReference>
<dbReference type="Pfam" id="PF13478">
    <property type="entry name" value="XdhC_C"/>
    <property type="match status" value="1"/>
</dbReference>
<dbReference type="Gene3D" id="3.40.50.720">
    <property type="entry name" value="NAD(P)-binding Rossmann-like Domain"/>
    <property type="match status" value="1"/>
</dbReference>
<dbReference type="InterPro" id="IPR027051">
    <property type="entry name" value="XdhC_Rossmann_dom"/>
</dbReference>
<name>A0ABS5CBH5_9BACL</name>
<organism evidence="3 4">
    <name type="scientific">Paenibacillus lignilyticus</name>
    <dbReference type="NCBI Taxonomy" id="1172615"/>
    <lineage>
        <taxon>Bacteria</taxon>
        <taxon>Bacillati</taxon>
        <taxon>Bacillota</taxon>
        <taxon>Bacilli</taxon>
        <taxon>Bacillales</taxon>
        <taxon>Paenibacillaceae</taxon>
        <taxon>Paenibacillus</taxon>
    </lineage>
</organism>
<evidence type="ECO:0000259" key="2">
    <source>
        <dbReference type="Pfam" id="PF13478"/>
    </source>
</evidence>
<dbReference type="EMBL" id="JAGKSP010000003">
    <property type="protein sequence ID" value="MBP3963337.1"/>
    <property type="molecule type" value="Genomic_DNA"/>
</dbReference>
<reference evidence="3 4" key="1">
    <citation type="submission" date="2021-04" db="EMBL/GenBank/DDBJ databases">
        <title>Paenibacillus sp. DLE-14 whole genome sequence.</title>
        <authorList>
            <person name="Ham Y.J."/>
        </authorList>
    </citation>
    <scope>NUCLEOTIDE SEQUENCE [LARGE SCALE GENOMIC DNA]</scope>
    <source>
        <strain evidence="3 4">DLE-14</strain>
    </source>
</reference>
<evidence type="ECO:0000259" key="1">
    <source>
        <dbReference type="Pfam" id="PF02625"/>
    </source>
</evidence>
<sequence>MDMTPILVELAADHRSEVPAVLATIIRVSGHSYRKEGAAMLIYASGRRVGSLSPGCLEEDLQARVGEVLESGFPVMVSYNLRSEEDAIWGETVGCGGEITVLMEAVRDGLLRLLREADRRMQFEQTIALCRKWGGSGIDYKLMDEEGLVVDGDVVNGPNITDAERREGSLICIWPPKPRLILFGDGQDAAAIAKIAGDIGFRVVIADWRERDMEGERGRYLANLSTNVAFVMGTPQELIDKLQLGIKDYLIVCSHQLRHDREMLSRAIPVGLRYIGLLGSRSRVAQLLEGLDRSTNVYAPMGLPISAEGPQEIAVSAAAQLIAVRAAARHAVQTSKEEAKPG</sequence>
<protein>
    <submittedName>
        <fullName evidence="3">XdhC family protein</fullName>
    </submittedName>
</protein>
<dbReference type="InterPro" id="IPR052698">
    <property type="entry name" value="MoCofactor_Util/Proc"/>
</dbReference>
<dbReference type="PANTHER" id="PTHR30388">
    <property type="entry name" value="ALDEHYDE OXIDOREDUCTASE MOLYBDENUM COFACTOR ASSEMBLY PROTEIN"/>
    <property type="match status" value="1"/>
</dbReference>
<gene>
    <name evidence="3" type="ORF">I8J30_11540</name>
</gene>
<accession>A0ABS5CBH5</accession>
<dbReference type="Pfam" id="PF02625">
    <property type="entry name" value="XdhC_CoxI"/>
    <property type="match status" value="1"/>
</dbReference>
<proteinExistence type="predicted"/>
<keyword evidence="4" id="KW-1185">Reference proteome</keyword>
<evidence type="ECO:0000313" key="4">
    <source>
        <dbReference type="Proteomes" id="UP000673394"/>
    </source>
</evidence>
<feature type="domain" description="XdhC Rossmann" evidence="2">
    <location>
        <begin position="180"/>
        <end position="321"/>
    </location>
</feature>
<evidence type="ECO:0000313" key="3">
    <source>
        <dbReference type="EMBL" id="MBP3963337.1"/>
    </source>
</evidence>
<dbReference type="PANTHER" id="PTHR30388:SF6">
    <property type="entry name" value="XANTHINE DEHYDROGENASE SUBUNIT A-RELATED"/>
    <property type="match status" value="1"/>
</dbReference>